<proteinExistence type="predicted"/>
<keyword evidence="3" id="KW-1185">Reference proteome</keyword>
<organism evidence="2 3">
    <name type="scientific">Portunus trituberculatus</name>
    <name type="common">Swimming crab</name>
    <name type="synonym">Neptunus trituberculatus</name>
    <dbReference type="NCBI Taxonomy" id="210409"/>
    <lineage>
        <taxon>Eukaryota</taxon>
        <taxon>Metazoa</taxon>
        <taxon>Ecdysozoa</taxon>
        <taxon>Arthropoda</taxon>
        <taxon>Crustacea</taxon>
        <taxon>Multicrustacea</taxon>
        <taxon>Malacostraca</taxon>
        <taxon>Eumalacostraca</taxon>
        <taxon>Eucarida</taxon>
        <taxon>Decapoda</taxon>
        <taxon>Pleocyemata</taxon>
        <taxon>Brachyura</taxon>
        <taxon>Eubrachyura</taxon>
        <taxon>Portunoidea</taxon>
        <taxon>Portunidae</taxon>
        <taxon>Portuninae</taxon>
        <taxon>Portunus</taxon>
    </lineage>
</organism>
<dbReference type="Proteomes" id="UP000324222">
    <property type="component" value="Unassembled WGS sequence"/>
</dbReference>
<gene>
    <name evidence="2" type="ORF">E2C01_007051</name>
</gene>
<dbReference type="AlphaFoldDB" id="A0A5B7CYE3"/>
<name>A0A5B7CYE3_PORTR</name>
<dbReference type="EMBL" id="VSRR010000341">
    <property type="protein sequence ID" value="MPC14288.1"/>
    <property type="molecule type" value="Genomic_DNA"/>
</dbReference>
<evidence type="ECO:0000256" key="1">
    <source>
        <dbReference type="SAM" id="MobiDB-lite"/>
    </source>
</evidence>
<evidence type="ECO:0000313" key="3">
    <source>
        <dbReference type="Proteomes" id="UP000324222"/>
    </source>
</evidence>
<protein>
    <submittedName>
        <fullName evidence="2">Uncharacterized protein</fullName>
    </submittedName>
</protein>
<reference evidence="2 3" key="1">
    <citation type="submission" date="2019-05" db="EMBL/GenBank/DDBJ databases">
        <title>Another draft genome of Portunus trituberculatus and its Hox gene families provides insights of decapod evolution.</title>
        <authorList>
            <person name="Jeong J.-H."/>
            <person name="Song I."/>
            <person name="Kim S."/>
            <person name="Choi T."/>
            <person name="Kim D."/>
            <person name="Ryu S."/>
            <person name="Kim W."/>
        </authorList>
    </citation>
    <scope>NUCLEOTIDE SEQUENCE [LARGE SCALE GENOMIC DNA]</scope>
    <source>
        <tissue evidence="2">Muscle</tissue>
    </source>
</reference>
<accession>A0A5B7CYE3</accession>
<evidence type="ECO:0000313" key="2">
    <source>
        <dbReference type="EMBL" id="MPC14288.1"/>
    </source>
</evidence>
<comment type="caution">
    <text evidence="2">The sequence shown here is derived from an EMBL/GenBank/DDBJ whole genome shotgun (WGS) entry which is preliminary data.</text>
</comment>
<feature type="region of interest" description="Disordered" evidence="1">
    <location>
        <begin position="154"/>
        <end position="211"/>
    </location>
</feature>
<sequence>MFSQKHYFGVMKVYDVQIEYPAVTVEKRYKSDGKDEDMSKCNNDNAFQWRYGAQVFQNMVHWFIFSSRLLPFPPRTALFTSGSERDRDVEICFTRDSRSRGREATVAKYSRVLEAAHYVVHVCKRQTTRLTSASLHFRTTNFVEPHLSQGIYKNPRFHPNQLLGHSSAPAGPVPAQTSEKPRYPAPSLLCPCDSPSSGRPDHGDVRSGTDANCLAAPSSGLDGGIASHQRYHDNVLPSREGGHPTSLHFPRRNRTLARTNTAPENTW</sequence>
<feature type="compositionally biased region" description="Low complexity" evidence="1">
    <location>
        <begin position="185"/>
        <end position="197"/>
    </location>
</feature>